<proteinExistence type="predicted"/>
<evidence type="ECO:0000259" key="1">
    <source>
        <dbReference type="Pfam" id="PF01636"/>
    </source>
</evidence>
<dbReference type="PANTHER" id="PTHR21310:SF39">
    <property type="entry name" value="AMINOGLYCOSIDE PHOSPHOTRANSFERASE DOMAIN-CONTAINING PROTEIN"/>
    <property type="match status" value="1"/>
</dbReference>
<name>A0ABR1IPZ8_9AGAR</name>
<comment type="caution">
    <text evidence="2">The sequence shown here is derived from an EMBL/GenBank/DDBJ whole genome shotgun (WGS) entry which is preliminary data.</text>
</comment>
<organism evidence="2 3">
    <name type="scientific">Marasmiellus scandens</name>
    <dbReference type="NCBI Taxonomy" id="2682957"/>
    <lineage>
        <taxon>Eukaryota</taxon>
        <taxon>Fungi</taxon>
        <taxon>Dikarya</taxon>
        <taxon>Basidiomycota</taxon>
        <taxon>Agaricomycotina</taxon>
        <taxon>Agaricomycetes</taxon>
        <taxon>Agaricomycetidae</taxon>
        <taxon>Agaricales</taxon>
        <taxon>Marasmiineae</taxon>
        <taxon>Omphalotaceae</taxon>
        <taxon>Marasmiellus</taxon>
    </lineage>
</organism>
<protein>
    <recommendedName>
        <fullName evidence="1">Aminoglycoside phosphotransferase domain-containing protein</fullName>
    </recommendedName>
</protein>
<dbReference type="Proteomes" id="UP001498398">
    <property type="component" value="Unassembled WGS sequence"/>
</dbReference>
<feature type="domain" description="Aminoglycoside phosphotransferase" evidence="1">
    <location>
        <begin position="223"/>
        <end position="276"/>
    </location>
</feature>
<dbReference type="InterPro" id="IPR002575">
    <property type="entry name" value="Aminoglycoside_PTrfase"/>
</dbReference>
<dbReference type="Pfam" id="PF01636">
    <property type="entry name" value="APH"/>
    <property type="match status" value="1"/>
</dbReference>
<dbReference type="PANTHER" id="PTHR21310">
    <property type="entry name" value="AMINOGLYCOSIDE PHOSPHOTRANSFERASE-RELATED-RELATED"/>
    <property type="match status" value="1"/>
</dbReference>
<dbReference type="EMBL" id="JBANRG010000080">
    <property type="protein sequence ID" value="KAK7438200.1"/>
    <property type="molecule type" value="Genomic_DNA"/>
</dbReference>
<dbReference type="InterPro" id="IPR051678">
    <property type="entry name" value="AGP_Transferase"/>
</dbReference>
<evidence type="ECO:0000313" key="3">
    <source>
        <dbReference type="Proteomes" id="UP001498398"/>
    </source>
</evidence>
<sequence length="337" mass="39247">MLESLIVTMLYPFILNKGGNRVNSLNSSRVSDAEIIDMCHTTKAIDANTVLIHMYNAWNKGVAHHIYNDTVVKRRMQLFNSELLVAEFVRQRTCIPVPFHQRYIPPTLNDPKSCIVMQFIQGTSVSEVWSTLSWWMKFRICATVRYYVYQLRRLPGHVGIDVPGPLGSEIDRPYCSGRLFSEGGVERSLVASYRDLCRWYSERLEWMQLLWHTPLRENSGAQTVDIPPFDRSRPLAIVHQDLHPKNMILGSDGQLWIIDWEWAGVYPDWFEYGNAILHAEASSESDIPFSWRSWIPWMFGRFEGSGQMPFIRTIMYTLQRLPDDITESVEKLRARKR</sequence>
<keyword evidence="3" id="KW-1185">Reference proteome</keyword>
<dbReference type="Gene3D" id="3.90.1200.10">
    <property type="match status" value="1"/>
</dbReference>
<evidence type="ECO:0000313" key="2">
    <source>
        <dbReference type="EMBL" id="KAK7438200.1"/>
    </source>
</evidence>
<dbReference type="SUPFAM" id="SSF56112">
    <property type="entry name" value="Protein kinase-like (PK-like)"/>
    <property type="match status" value="1"/>
</dbReference>
<dbReference type="InterPro" id="IPR011009">
    <property type="entry name" value="Kinase-like_dom_sf"/>
</dbReference>
<gene>
    <name evidence="2" type="ORF">VKT23_018130</name>
</gene>
<reference evidence="2 3" key="1">
    <citation type="submission" date="2024-01" db="EMBL/GenBank/DDBJ databases">
        <title>A draft genome for the cacao thread blight pathogen Marasmiellus scandens.</title>
        <authorList>
            <person name="Baruah I.K."/>
            <person name="Leung J."/>
            <person name="Bukari Y."/>
            <person name="Amoako-Attah I."/>
            <person name="Meinhardt L.W."/>
            <person name="Bailey B.A."/>
            <person name="Cohen S.P."/>
        </authorList>
    </citation>
    <scope>NUCLEOTIDE SEQUENCE [LARGE SCALE GENOMIC DNA]</scope>
    <source>
        <strain evidence="2 3">GH-19</strain>
    </source>
</reference>
<accession>A0ABR1IPZ8</accession>